<keyword evidence="1" id="KW-1133">Transmembrane helix</keyword>
<sequence length="103" mass="12058">MMSEINELSTSCLPHSRQVRNFCCPHDNKLCSCIAKAVHRETKYRLHIFSIVLCQMASLYWRRGDHFRVLRWRKDTNRSELIPCLLCPTLCLLNLLCLATYAS</sequence>
<gene>
    <name evidence="2" type="ORF">BDV40DRAFT_269847</name>
</gene>
<dbReference type="Proteomes" id="UP000326950">
    <property type="component" value="Unassembled WGS sequence"/>
</dbReference>
<protein>
    <submittedName>
        <fullName evidence="2">Uncharacterized protein</fullName>
    </submittedName>
</protein>
<keyword evidence="3" id="KW-1185">Reference proteome</keyword>
<keyword evidence="1" id="KW-0472">Membrane</keyword>
<evidence type="ECO:0000256" key="1">
    <source>
        <dbReference type="SAM" id="Phobius"/>
    </source>
</evidence>
<feature type="transmembrane region" description="Helical" evidence="1">
    <location>
        <begin position="81"/>
        <end position="102"/>
    </location>
</feature>
<dbReference type="EMBL" id="ML738653">
    <property type="protein sequence ID" value="KAE8160722.1"/>
    <property type="molecule type" value="Genomic_DNA"/>
</dbReference>
<evidence type="ECO:0000313" key="3">
    <source>
        <dbReference type="Proteomes" id="UP000326950"/>
    </source>
</evidence>
<reference evidence="2 3" key="1">
    <citation type="submission" date="2019-04" db="EMBL/GenBank/DDBJ databases">
        <title>Friends and foes A comparative genomics study of 23 Aspergillus species from section Flavi.</title>
        <authorList>
            <consortium name="DOE Joint Genome Institute"/>
            <person name="Kjaerbolling I."/>
            <person name="Vesth T."/>
            <person name="Frisvad J.C."/>
            <person name="Nybo J.L."/>
            <person name="Theobald S."/>
            <person name="Kildgaard S."/>
            <person name="Isbrandt T."/>
            <person name="Kuo A."/>
            <person name="Sato A."/>
            <person name="Lyhne E.K."/>
            <person name="Kogle M.E."/>
            <person name="Wiebenga A."/>
            <person name="Kun R.S."/>
            <person name="Lubbers R.J."/>
            <person name="Makela M.R."/>
            <person name="Barry K."/>
            <person name="Chovatia M."/>
            <person name="Clum A."/>
            <person name="Daum C."/>
            <person name="Haridas S."/>
            <person name="He G."/>
            <person name="LaButti K."/>
            <person name="Lipzen A."/>
            <person name="Mondo S."/>
            <person name="Riley R."/>
            <person name="Salamov A."/>
            <person name="Simmons B.A."/>
            <person name="Magnuson J.K."/>
            <person name="Henrissat B."/>
            <person name="Mortensen U.H."/>
            <person name="Larsen T.O."/>
            <person name="Devries R.P."/>
            <person name="Grigoriev I.V."/>
            <person name="Machida M."/>
            <person name="Baker S.E."/>
            <person name="Andersen M.R."/>
        </authorList>
    </citation>
    <scope>NUCLEOTIDE SEQUENCE [LARGE SCALE GENOMIC DNA]</scope>
    <source>
        <strain evidence="2 3">CBS 117626</strain>
    </source>
</reference>
<keyword evidence="1" id="KW-0812">Transmembrane</keyword>
<dbReference type="AlphaFoldDB" id="A0A5N6UPZ4"/>
<name>A0A5N6UPZ4_ASPTM</name>
<evidence type="ECO:0000313" key="2">
    <source>
        <dbReference type="EMBL" id="KAE8160722.1"/>
    </source>
</evidence>
<proteinExistence type="predicted"/>
<organism evidence="2 3">
    <name type="scientific">Aspergillus tamarii</name>
    <dbReference type="NCBI Taxonomy" id="41984"/>
    <lineage>
        <taxon>Eukaryota</taxon>
        <taxon>Fungi</taxon>
        <taxon>Dikarya</taxon>
        <taxon>Ascomycota</taxon>
        <taxon>Pezizomycotina</taxon>
        <taxon>Eurotiomycetes</taxon>
        <taxon>Eurotiomycetidae</taxon>
        <taxon>Eurotiales</taxon>
        <taxon>Aspergillaceae</taxon>
        <taxon>Aspergillus</taxon>
        <taxon>Aspergillus subgen. Circumdati</taxon>
    </lineage>
</organism>
<dbReference type="OrthoDB" id="10307056at2759"/>
<accession>A0A5N6UPZ4</accession>